<name>A0A090MAI4_OSTTA</name>
<dbReference type="Proteomes" id="UP000009170">
    <property type="component" value="Unassembled WGS sequence"/>
</dbReference>
<dbReference type="Proteomes" id="UP000195557">
    <property type="component" value="Unassembled WGS sequence"/>
</dbReference>
<keyword evidence="9" id="KW-1185">Reference proteome</keyword>
<dbReference type="Pfam" id="PF04193">
    <property type="entry name" value="PQ-loop"/>
    <property type="match status" value="1"/>
</dbReference>
<organism evidence="7 9">
    <name type="scientific">Ostreococcus tauri</name>
    <name type="common">Marine green alga</name>
    <dbReference type="NCBI Taxonomy" id="70448"/>
    <lineage>
        <taxon>Eukaryota</taxon>
        <taxon>Viridiplantae</taxon>
        <taxon>Chlorophyta</taxon>
        <taxon>Mamiellophyceae</taxon>
        <taxon>Mamiellales</taxon>
        <taxon>Bathycoccaceae</taxon>
        <taxon>Ostreococcus</taxon>
    </lineage>
</organism>
<dbReference type="GO" id="GO:0016020">
    <property type="term" value="C:membrane"/>
    <property type="evidence" value="ECO:0007669"/>
    <property type="project" value="UniProtKB-SubCell"/>
</dbReference>
<evidence type="ECO:0000256" key="4">
    <source>
        <dbReference type="ARBA" id="ARBA00023136"/>
    </source>
</evidence>
<evidence type="ECO:0000313" key="9">
    <source>
        <dbReference type="Proteomes" id="UP000009170"/>
    </source>
</evidence>
<dbReference type="OrthoDB" id="19344at2759"/>
<evidence type="ECO:0000256" key="6">
    <source>
        <dbReference type="SAM" id="Phobius"/>
    </source>
</evidence>
<keyword evidence="2 6" id="KW-0812">Transmembrane</keyword>
<accession>A0A1Y5IH03</accession>
<evidence type="ECO:0000256" key="1">
    <source>
        <dbReference type="ARBA" id="ARBA00004141"/>
    </source>
</evidence>
<protein>
    <submittedName>
        <fullName evidence="7">Cystinosin/ERS1p repeat</fullName>
    </submittedName>
</protein>
<reference evidence="7" key="2">
    <citation type="journal article" date="2014" name="BMC Genomics">
        <title>An improved genome of the model marine alga Ostreococcus tauri unfolds by assessing Illumina de novo assemblies.</title>
        <authorList>
            <person name="Blanc-Mathieu R."/>
            <person name="Verhelst B."/>
            <person name="Derelle E."/>
            <person name="Rombauts S."/>
            <person name="Bouget F.Y."/>
            <person name="Carre I."/>
            <person name="Chateau A."/>
            <person name="Eyre-Walker A."/>
            <person name="Grimsley N."/>
            <person name="Moreau H."/>
            <person name="Piegu B."/>
            <person name="Rivals E."/>
            <person name="Schackwitz W."/>
            <person name="Van de Peer Y."/>
            <person name="Piganeau G."/>
        </authorList>
    </citation>
    <scope>NUCLEOTIDE SEQUENCE</scope>
    <source>
        <strain evidence="7">RCC4221</strain>
    </source>
</reference>
<dbReference type="SMART" id="SM00679">
    <property type="entry name" value="CTNS"/>
    <property type="match status" value="2"/>
</dbReference>
<evidence type="ECO:0000256" key="2">
    <source>
        <dbReference type="ARBA" id="ARBA00022692"/>
    </source>
</evidence>
<evidence type="ECO:0000313" key="7">
    <source>
        <dbReference type="EMBL" id="CEF99119.1"/>
    </source>
</evidence>
<evidence type="ECO:0000313" key="8">
    <source>
        <dbReference type="EMBL" id="OUS48846.1"/>
    </source>
</evidence>
<comment type="subcellular location">
    <subcellularLocation>
        <location evidence="1">Membrane</location>
        <topology evidence="1">Multi-pass membrane protein</topology>
    </subcellularLocation>
</comment>
<reference evidence="7 9" key="1">
    <citation type="journal article" date="2006" name="Proc. Natl. Acad. Sci. U.S.A.">
        <title>Genome analysis of the smallest free-living eukaryote Ostreococcus tauri unveils many unique features.</title>
        <authorList>
            <person name="Derelle E."/>
            <person name="Ferraz C."/>
            <person name="Rombauts S."/>
            <person name="Rouze P."/>
            <person name="Worden A.Z."/>
            <person name="Robbens S."/>
            <person name="Partensky F."/>
            <person name="Degroeve S."/>
            <person name="Echeynie S."/>
            <person name="Cooke R."/>
            <person name="Saeys Y."/>
            <person name="Wuyts J."/>
            <person name="Jabbari K."/>
            <person name="Bowler C."/>
            <person name="Panaud O."/>
            <person name="Piegu B."/>
            <person name="Ball S.G."/>
            <person name="Ral J.-P."/>
            <person name="Bouget F.-Y."/>
            <person name="Piganeau G."/>
            <person name="De Baets B."/>
            <person name="Picard A."/>
            <person name="Delseny M."/>
            <person name="Demaille J."/>
            <person name="Van de Peer Y."/>
            <person name="Moreau H."/>
        </authorList>
    </citation>
    <scope>NUCLEOTIDE SEQUENCE [LARGE SCALE GENOMIC DNA]</scope>
    <source>
        <strain evidence="7 9">OTTH0595</strain>
    </source>
</reference>
<dbReference type="InParanoid" id="A0A090MAI4"/>
<feature type="region of interest" description="Disordered" evidence="5">
    <location>
        <begin position="314"/>
        <end position="347"/>
    </location>
</feature>
<accession>A0A090MAI4</accession>
<dbReference type="EMBL" id="KZ155772">
    <property type="protein sequence ID" value="OUS48846.1"/>
    <property type="molecule type" value="Genomic_DNA"/>
</dbReference>
<dbReference type="InterPro" id="IPR006603">
    <property type="entry name" value="PQ-loop_rpt"/>
</dbReference>
<feature type="transmembrane region" description="Helical" evidence="6">
    <location>
        <begin position="109"/>
        <end position="132"/>
    </location>
</feature>
<gene>
    <name evidence="8" type="ORF">BE221DRAFT_189212</name>
    <name evidence="7" type="ORF">OT_ostta09g02990</name>
</gene>
<evidence type="ECO:0000256" key="5">
    <source>
        <dbReference type="SAM" id="MobiDB-lite"/>
    </source>
</evidence>
<feature type="transmembrane region" description="Helical" evidence="6">
    <location>
        <begin position="77"/>
        <end position="97"/>
    </location>
</feature>
<keyword evidence="3 6" id="KW-1133">Transmembrane helix</keyword>
<dbReference type="EMBL" id="CAID01000009">
    <property type="protein sequence ID" value="CEF99119.1"/>
    <property type="molecule type" value="Genomic_DNA"/>
</dbReference>
<keyword evidence="4 6" id="KW-0472">Membrane</keyword>
<dbReference type="AlphaFoldDB" id="A0A090MAI4"/>
<proteinExistence type="predicted"/>
<feature type="transmembrane region" description="Helical" evidence="6">
    <location>
        <begin position="153"/>
        <end position="175"/>
    </location>
</feature>
<dbReference type="Gene3D" id="1.20.1280.290">
    <property type="match status" value="1"/>
</dbReference>
<reference evidence="8" key="3">
    <citation type="submission" date="2017-04" db="EMBL/GenBank/DDBJ databases">
        <title>Population genomics of picophytoplankton unveils novel chromosome hypervariability.</title>
        <authorList>
            <consortium name="DOE Joint Genome Institute"/>
            <person name="Blanc-Mathieu R."/>
            <person name="Krasovec M."/>
            <person name="Hebrard M."/>
            <person name="Yau S."/>
            <person name="Desgranges E."/>
            <person name="Martin J."/>
            <person name="Schackwitz W."/>
            <person name="Kuo A."/>
            <person name="Salin G."/>
            <person name="Donnadieu C."/>
            <person name="Desdevises Y."/>
            <person name="Sanchez-Ferandin S."/>
            <person name="Moreau H."/>
            <person name="Rivals E."/>
            <person name="Grigoriev I.V."/>
            <person name="Grimsley N."/>
            <person name="Eyre-Walker A."/>
            <person name="Piganeau G."/>
        </authorList>
    </citation>
    <scope>NUCLEOTIDE SEQUENCE [LARGE SCALE GENOMIC DNA]</scope>
    <source>
        <strain evidence="8">RCC 1115</strain>
    </source>
</reference>
<evidence type="ECO:0000256" key="3">
    <source>
        <dbReference type="ARBA" id="ARBA00022989"/>
    </source>
</evidence>
<sequence length="381" mass="41629">MVLAALAEATIGRCVALGSTVVDASARALGSMRALGAHAQAHAQAKAATTAITDGVDFRPHTDTSCFLTPYRESEAATAMMTVFVLGCVLGAVPQYLKLFALRNAVGLSLTSLALMNVSNMCATMNVFVLHYEQIRRCARGATGYETERCRTSLLTVYYTAIYTMLWLPLFPLAAHYTSEEKIDHCGRVMTRRKWAWYGFTAHCFPIALLAAPVVRMLFGKTCYDLESYAIVLGLLNAVLETVRYVPQLWESIHSQGSGAMSYLRLLLSIGGGLGATIQKAVMKESWSTWGPPLVGHGLEVAIFGVNLYNDTHRRRSGARGDGETSGLTDTTESKDEDDDSAEEDWVKGIPADVGLGEKGAYVYQRMCTDKHFFTSLVKYL</sequence>
<accession>A0A454XWH2</accession>
<feature type="compositionally biased region" description="Acidic residues" evidence="5">
    <location>
        <begin position="335"/>
        <end position="344"/>
    </location>
</feature>
<feature type="transmembrane region" description="Helical" evidence="6">
    <location>
        <begin position="195"/>
        <end position="215"/>
    </location>
</feature>